<protein>
    <submittedName>
        <fullName evidence="1">Uncharacterized protein</fullName>
    </submittedName>
</protein>
<gene>
    <name evidence="1" type="ORF">FDG31_01900</name>
</gene>
<proteinExistence type="predicted"/>
<sequence length="694" mass="80053">MKIEIAEPGRMTQSGSSLLKLIQNNDMPILDLFIRESVQNSLDAKNDTDKYVTVKFRTGSFNKSRLNNELEGITEALNKKYNKEEYEYISITDTNTVGLTGKLHYDDVSDNNYGNLLKLIYEISKPQDAEGAGGSWGLGKTVYFRVGIGLVLYYSRIRKENGEYESRMAGCLVEDENNSNSLIPKYEGKSKRGIAWWGEIKGENKTRPVIDRDYINSMLNIFNIEPYKNDETGTTIIIPYINHDELLSNNQIVYTTTDGKSKKQFWQHNIEEYLKISLQRWYSPRLNNIYYPYGKFLRASINSNGITKDSMEPAYQIIQALYNRAVTNGKVQYDDILNEVDVKCEKIVLRNVLKYSEAGTVSFIKVNRKLLKMEHPNNKPSPYEYFNCINVHEEKNKPIVTFTRKPGMLVSYENVGAWTDGIQASDSDNYVFGVFVLNSKNELTNNSEKYSLEEYVRKGEMADHTSWNDFSFNNNNPRIISKIQGHVRDKISKEFTEYDESQIQKKSSGLGKVFGDLLLPPQNFGKKPSVSLKKRKQLRHVEKNGDVVFAIEKNNIKYMKDGIEVRASVTAKNKIRNMILSIGVDAEGGTITFEQWEEKMRMKFPFNIEYIKIKLITFDDEIGLDSVIILDRNNLMQSHDKLVINQLKSNNDCYAFRINSRELHRYSVECSIKINMKRRDFNPAFIIEADRGNK</sequence>
<dbReference type="AlphaFoldDB" id="A0A6B4JJK4"/>
<organism evidence="1 2">
    <name type="scientific">Clostridium botulinum</name>
    <dbReference type="NCBI Taxonomy" id="1491"/>
    <lineage>
        <taxon>Bacteria</taxon>
        <taxon>Bacillati</taxon>
        <taxon>Bacillota</taxon>
        <taxon>Clostridia</taxon>
        <taxon>Eubacteriales</taxon>
        <taxon>Clostridiaceae</taxon>
        <taxon>Clostridium</taxon>
    </lineage>
</organism>
<comment type="caution">
    <text evidence="1">The sequence shown here is derived from an EMBL/GenBank/DDBJ whole genome shotgun (WGS) entry which is preliminary data.</text>
</comment>
<dbReference type="EMBL" id="SXFB01000001">
    <property type="protein sequence ID" value="NFV24935.1"/>
    <property type="molecule type" value="Genomic_DNA"/>
</dbReference>
<evidence type="ECO:0000313" key="2">
    <source>
        <dbReference type="Proteomes" id="UP000486903"/>
    </source>
</evidence>
<evidence type="ECO:0000313" key="1">
    <source>
        <dbReference type="EMBL" id="NFV24935.1"/>
    </source>
</evidence>
<reference evidence="1 2" key="1">
    <citation type="submission" date="2019-04" db="EMBL/GenBank/DDBJ databases">
        <title>Genome sequencing of Clostridium botulinum Groups I-IV and Clostridium butyricum.</title>
        <authorList>
            <person name="Brunt J."/>
            <person name="Van Vliet A.H.M."/>
            <person name="Stringer S.C."/>
            <person name="Carter A.T."/>
            <person name="Peck M.W."/>
        </authorList>
    </citation>
    <scope>NUCLEOTIDE SEQUENCE [LARGE SCALE GENOMIC DNA]</scope>
    <source>
        <strain evidence="1 2">BL81</strain>
    </source>
</reference>
<name>A0A6B4JJK4_CLOBO</name>
<accession>A0A6B4JJK4</accession>
<dbReference type="RefSeq" id="WP_003373173.1">
    <property type="nucleotide sequence ID" value="NZ_JACBBA010000001.1"/>
</dbReference>
<dbReference type="Proteomes" id="UP000486903">
    <property type="component" value="Unassembled WGS sequence"/>
</dbReference>